<reference evidence="3" key="1">
    <citation type="submission" date="2021-01" db="EMBL/GenBank/DDBJ databases">
        <authorList>
            <person name="Corre E."/>
            <person name="Pelletier E."/>
            <person name="Niang G."/>
            <person name="Scheremetjew M."/>
            <person name="Finn R."/>
            <person name="Kale V."/>
            <person name="Holt S."/>
            <person name="Cochrane G."/>
            <person name="Meng A."/>
            <person name="Brown T."/>
            <person name="Cohen L."/>
        </authorList>
    </citation>
    <scope>NUCLEOTIDE SEQUENCE</scope>
    <source>
        <strain evidence="3">DIVA3 518/3/11/1/6</strain>
    </source>
</reference>
<feature type="compositionally biased region" description="Polar residues" evidence="1">
    <location>
        <begin position="307"/>
        <end position="322"/>
    </location>
</feature>
<sequence length="368" mass="41517">MLCGRWFCFFYLLILSVVLPSPEDNQRNLEELGVAGDFSNLSEVRSGYIVQLKKRRKQNSPWCFTSFPPKFHNSRQLLVQVPPLPHDVTIRFLIEPLFENRDVEFVFDTGVHELTQECKISSAVREVSAVLRTKREEGAPKDGSKLTCRISVWAESPDIDGTEKLCPDIDGTEKGKSLLFHWEAIPWRNHNSESKNPILAAHIENTAVVHVCLKSYTPTILQPLVTLALEQPNSNKKRKPKQTDSNVPAKRQRKNSVVPPSTDDIFPAYGRSIPIVPSQPSLEQETQSDDQFTTNTNSVPPTYPVPDQNSQEPSNVPVQSSPVEAAESPEHEEQIQVGIGSQDLDWEALMAWIDCSNPQDEYHLQPFP</sequence>
<feature type="compositionally biased region" description="Polar residues" evidence="1">
    <location>
        <begin position="278"/>
        <end position="300"/>
    </location>
</feature>
<feature type="region of interest" description="Disordered" evidence="1">
    <location>
        <begin position="231"/>
        <end position="335"/>
    </location>
</feature>
<evidence type="ECO:0000256" key="1">
    <source>
        <dbReference type="SAM" id="MobiDB-lite"/>
    </source>
</evidence>
<name>A0A7S4IP11_9EUKA</name>
<dbReference type="AlphaFoldDB" id="A0A7S4IP11"/>
<protein>
    <submittedName>
        <fullName evidence="3">Uncharacterized protein</fullName>
    </submittedName>
</protein>
<keyword evidence="2" id="KW-0732">Signal</keyword>
<evidence type="ECO:0000256" key="2">
    <source>
        <dbReference type="SAM" id="SignalP"/>
    </source>
</evidence>
<feature type="chain" id="PRO_5030625569" evidence="2">
    <location>
        <begin position="21"/>
        <end position="368"/>
    </location>
</feature>
<gene>
    <name evidence="3" type="ORF">VSP0166_LOCUS15143</name>
</gene>
<proteinExistence type="predicted"/>
<dbReference type="EMBL" id="HBKP01021624">
    <property type="protein sequence ID" value="CAE2235298.1"/>
    <property type="molecule type" value="Transcribed_RNA"/>
</dbReference>
<organism evidence="3">
    <name type="scientific">Vannella robusta</name>
    <dbReference type="NCBI Taxonomy" id="1487602"/>
    <lineage>
        <taxon>Eukaryota</taxon>
        <taxon>Amoebozoa</taxon>
        <taxon>Discosea</taxon>
        <taxon>Flabellinia</taxon>
        <taxon>Vannellidae</taxon>
        <taxon>Vannella</taxon>
    </lineage>
</organism>
<accession>A0A7S4IP11</accession>
<evidence type="ECO:0000313" key="3">
    <source>
        <dbReference type="EMBL" id="CAE2235298.1"/>
    </source>
</evidence>
<feature type="signal peptide" evidence="2">
    <location>
        <begin position="1"/>
        <end position="20"/>
    </location>
</feature>